<protein>
    <submittedName>
        <fullName evidence="1">Type II toxin-antitoxin system VapC family toxin</fullName>
    </submittedName>
</protein>
<dbReference type="Gene3D" id="3.40.50.1010">
    <property type="entry name" value="5'-nuclease"/>
    <property type="match status" value="1"/>
</dbReference>
<proteinExistence type="predicted"/>
<reference evidence="1" key="1">
    <citation type="submission" date="2019-05" db="EMBL/GenBank/DDBJ databases">
        <title>Whole genome sequencing of Pseudanabaena catenata USMAC16.</title>
        <authorList>
            <person name="Khan Z."/>
            <person name="Omar W.M."/>
            <person name="Convey P."/>
            <person name="Merican F."/>
            <person name="Najimudin N."/>
        </authorList>
    </citation>
    <scope>NUCLEOTIDE SEQUENCE</scope>
    <source>
        <strain evidence="1">USMAC16</strain>
    </source>
</reference>
<dbReference type="EMBL" id="VBTY01000006">
    <property type="protein sequence ID" value="MDG3493186.1"/>
    <property type="molecule type" value="Genomic_DNA"/>
</dbReference>
<accession>A0A9X4RG79</accession>
<dbReference type="SUPFAM" id="SSF88723">
    <property type="entry name" value="PIN domain-like"/>
    <property type="match status" value="1"/>
</dbReference>
<keyword evidence="2" id="KW-1185">Reference proteome</keyword>
<organism evidence="1 2">
    <name type="scientific">Pseudanabaena catenata USMAC16</name>
    <dbReference type="NCBI Taxonomy" id="1855837"/>
    <lineage>
        <taxon>Bacteria</taxon>
        <taxon>Bacillati</taxon>
        <taxon>Cyanobacteriota</taxon>
        <taxon>Cyanophyceae</taxon>
        <taxon>Pseudanabaenales</taxon>
        <taxon>Pseudanabaenaceae</taxon>
        <taxon>Pseudanabaena</taxon>
    </lineage>
</organism>
<dbReference type="InterPro" id="IPR029060">
    <property type="entry name" value="PIN-like_dom_sf"/>
</dbReference>
<dbReference type="CDD" id="cd09874">
    <property type="entry name" value="PIN_MT3492-like"/>
    <property type="match status" value="1"/>
</dbReference>
<sequence length="154" mass="16784">MAIYFLDSSALVKRYISETGSNWVCNLFDPSLGNQFFIAAIAGVEIVSAITRRAKNGSINVADAIAVRNQFKQDFQTEYQIIEISEKIINSAINIAELYALRGYDAVQLASGRELNILCIANGLAGINFVSADNYLNTAALGEGLIIENPNNYP</sequence>
<evidence type="ECO:0000313" key="1">
    <source>
        <dbReference type="EMBL" id="MDG3493186.1"/>
    </source>
</evidence>
<comment type="caution">
    <text evidence="1">The sequence shown here is derived from an EMBL/GenBank/DDBJ whole genome shotgun (WGS) entry which is preliminary data.</text>
</comment>
<dbReference type="Proteomes" id="UP001152872">
    <property type="component" value="Unassembled WGS sequence"/>
</dbReference>
<gene>
    <name evidence="1" type="ORF">FEV09_01300</name>
</gene>
<evidence type="ECO:0000313" key="2">
    <source>
        <dbReference type="Proteomes" id="UP001152872"/>
    </source>
</evidence>
<dbReference type="AlphaFoldDB" id="A0A9X4RG79"/>
<dbReference type="RefSeq" id="WP_009625215.1">
    <property type="nucleotide sequence ID" value="NZ_VBTY01000006.1"/>
</dbReference>
<name>A0A9X4RG79_9CYAN</name>